<gene>
    <name evidence="1" type="ORF">Lgee_2227</name>
</gene>
<dbReference type="EMBL" id="LNYC01000077">
    <property type="protein sequence ID" value="KTC95847.1"/>
    <property type="molecule type" value="Genomic_DNA"/>
</dbReference>
<organism evidence="1 2">
    <name type="scientific">Legionella geestiana</name>
    <dbReference type="NCBI Taxonomy" id="45065"/>
    <lineage>
        <taxon>Bacteria</taxon>
        <taxon>Pseudomonadati</taxon>
        <taxon>Pseudomonadota</taxon>
        <taxon>Gammaproteobacteria</taxon>
        <taxon>Legionellales</taxon>
        <taxon>Legionellaceae</taxon>
        <taxon>Legionella</taxon>
    </lineage>
</organism>
<name>A0A0W0TJP1_9GAMM</name>
<protein>
    <submittedName>
        <fullName evidence="1">Phosphotransferase enzyme family protein</fullName>
    </submittedName>
</protein>
<keyword evidence="2" id="KW-1185">Reference proteome</keyword>
<dbReference type="SUPFAM" id="SSF56112">
    <property type="entry name" value="Protein kinase-like (PK-like)"/>
    <property type="match status" value="1"/>
</dbReference>
<evidence type="ECO:0000313" key="2">
    <source>
        <dbReference type="Proteomes" id="UP000054785"/>
    </source>
</evidence>
<accession>A0A0W0TJP1</accession>
<dbReference type="AlphaFoldDB" id="A0A0W0TJP1"/>
<proteinExistence type="predicted"/>
<dbReference type="PATRIC" id="fig|45065.4.peg.2417"/>
<dbReference type="STRING" id="45065.Lgee_2227"/>
<dbReference type="RefSeq" id="WP_028386484.1">
    <property type="nucleotide sequence ID" value="NZ_CAAAHN010000003.1"/>
</dbReference>
<dbReference type="Pfam" id="PF01636">
    <property type="entry name" value="APH"/>
    <property type="match status" value="1"/>
</dbReference>
<dbReference type="InterPro" id="IPR011009">
    <property type="entry name" value="Kinase-like_dom_sf"/>
</dbReference>
<dbReference type="OrthoDB" id="6255775at2"/>
<reference evidence="1 2" key="1">
    <citation type="submission" date="2015-11" db="EMBL/GenBank/DDBJ databases">
        <title>Genomic analysis of 38 Legionella species identifies large and diverse effector repertoires.</title>
        <authorList>
            <person name="Burstein D."/>
            <person name="Amaro F."/>
            <person name="Zusman T."/>
            <person name="Lifshitz Z."/>
            <person name="Cohen O."/>
            <person name="Gilbert J.A."/>
            <person name="Pupko T."/>
            <person name="Shuman H.A."/>
            <person name="Segal G."/>
        </authorList>
    </citation>
    <scope>NUCLEOTIDE SEQUENCE [LARGE SCALE GENOMIC DNA]</scope>
    <source>
        <strain evidence="1 2">ATCC 49504</strain>
    </source>
</reference>
<sequence length="330" mass="37462">MSHQKRESDPALQWALDYLADNHGACSAEYHTIADTAWSAVWRITTPESIFFLKKTPPRLFTEAQTISWLRSKGCTSIPELVAVHEPLSCFLMRSCGDVALRKYFNGKVDADLLFQGVTQHATIQRMLEGSLPDMASLNLPDWRLKHIPNLYLKLLARKDLLQSDGLSFDEITTLNHALDACQSLCDALLGYAIPETLNHCDFHENNMVIEKKTGKINLIDWGETALSHPFFGLSGCLWNLTWHYKMQLNAPIYTMLRRRFITPWKDLLPEQDLLDALTLSDRLLGIYAALGYQHMYDATIDQTRTVQKERPGSIAGCLRSFLHATRPAV</sequence>
<keyword evidence="1" id="KW-0808">Transferase</keyword>
<dbReference type="Proteomes" id="UP000054785">
    <property type="component" value="Unassembled WGS sequence"/>
</dbReference>
<dbReference type="Gene3D" id="3.90.1200.10">
    <property type="match status" value="1"/>
</dbReference>
<dbReference type="GO" id="GO:0016740">
    <property type="term" value="F:transferase activity"/>
    <property type="evidence" value="ECO:0007669"/>
    <property type="project" value="UniProtKB-KW"/>
</dbReference>
<comment type="caution">
    <text evidence="1">The sequence shown here is derived from an EMBL/GenBank/DDBJ whole genome shotgun (WGS) entry which is preliminary data.</text>
</comment>
<dbReference type="InterPro" id="IPR002575">
    <property type="entry name" value="Aminoglycoside_PTrfase"/>
</dbReference>
<evidence type="ECO:0000313" key="1">
    <source>
        <dbReference type="EMBL" id="KTC95847.1"/>
    </source>
</evidence>